<keyword evidence="1" id="KW-0472">Membrane</keyword>
<dbReference type="Proteomes" id="UP000665020">
    <property type="component" value="Chromosome"/>
</dbReference>
<evidence type="ECO:0000313" key="3">
    <source>
        <dbReference type="Proteomes" id="UP000665020"/>
    </source>
</evidence>
<dbReference type="KEGG" id="ifn:GM661_00415"/>
<organism evidence="2 3">
    <name type="scientific">Iocasia fonsfrigidae</name>
    <dbReference type="NCBI Taxonomy" id="2682810"/>
    <lineage>
        <taxon>Bacteria</taxon>
        <taxon>Bacillati</taxon>
        <taxon>Bacillota</taxon>
        <taxon>Clostridia</taxon>
        <taxon>Halanaerobiales</taxon>
        <taxon>Halanaerobiaceae</taxon>
        <taxon>Iocasia</taxon>
    </lineage>
</organism>
<gene>
    <name evidence="2" type="ORF">GM661_00415</name>
</gene>
<keyword evidence="1" id="KW-0812">Transmembrane</keyword>
<keyword evidence="3" id="KW-1185">Reference proteome</keyword>
<evidence type="ECO:0000256" key="1">
    <source>
        <dbReference type="SAM" id="Phobius"/>
    </source>
</evidence>
<feature type="transmembrane region" description="Helical" evidence="1">
    <location>
        <begin position="6"/>
        <end position="30"/>
    </location>
</feature>
<protein>
    <submittedName>
        <fullName evidence="2">Uncharacterized protein</fullName>
    </submittedName>
</protein>
<accession>A0A8A7K4B3</accession>
<dbReference type="AlphaFoldDB" id="A0A8A7K4B3"/>
<sequence length="66" mass="7387">MDNGIGTGLLFILIVGGCVVHGLVTKQIYWSKKEKQFKMKSSAVLPAERSTKYSTKIITERRMIGK</sequence>
<reference evidence="2" key="1">
    <citation type="submission" date="2019-12" db="EMBL/GenBank/DDBJ databases">
        <authorList>
            <person name="zhang j."/>
            <person name="sun C.M."/>
        </authorList>
    </citation>
    <scope>NUCLEOTIDE SEQUENCE</scope>
    <source>
        <strain evidence="2">NS-1</strain>
    </source>
</reference>
<proteinExistence type="predicted"/>
<dbReference type="RefSeq" id="WP_230868254.1">
    <property type="nucleotide sequence ID" value="NZ_CP046640.1"/>
</dbReference>
<evidence type="ECO:0000313" key="2">
    <source>
        <dbReference type="EMBL" id="QTL96536.1"/>
    </source>
</evidence>
<name>A0A8A7K4B3_9FIRM</name>
<dbReference type="EMBL" id="CP046640">
    <property type="protein sequence ID" value="QTL96536.1"/>
    <property type="molecule type" value="Genomic_DNA"/>
</dbReference>
<keyword evidence="1" id="KW-1133">Transmembrane helix</keyword>